<reference evidence="2 3" key="1">
    <citation type="submission" date="2019-01" db="EMBL/GenBank/DDBJ databases">
        <title>Bacillus sp. M5HDSG1-1, whole genome shotgun sequence.</title>
        <authorList>
            <person name="Tuo L."/>
        </authorList>
    </citation>
    <scope>NUCLEOTIDE SEQUENCE [LARGE SCALE GENOMIC DNA]</scope>
    <source>
        <strain evidence="2 3">M5HDSG1-1</strain>
    </source>
</reference>
<proteinExistence type="predicted"/>
<keyword evidence="3" id="KW-1185">Reference proteome</keyword>
<sequence>MQLTVKAHFNKQTKDSKKELIQFYVKGEDEKKPEISRLTREVVELEIDGVDQKLTCEFNKTSKDSKKTVLEFIVKGDTSAEQSFNFYKMAGSDVTLKIVESQMSLEDFQAEQHEGLQYSVGKDGTAAINADQLTLDDVKEEKEDALDGDPFASPVNDEDQLD</sequence>
<dbReference type="EMBL" id="RZTZ01000001">
    <property type="protein sequence ID" value="RVT67678.1"/>
    <property type="molecule type" value="Genomic_DNA"/>
</dbReference>
<gene>
    <name evidence="2" type="ORF">EM808_04165</name>
</gene>
<accession>A0A437KHI7</accession>
<dbReference type="Proteomes" id="UP000288024">
    <property type="component" value="Unassembled WGS sequence"/>
</dbReference>
<organism evidence="2 3">
    <name type="scientific">Niallia taxi</name>
    <dbReference type="NCBI Taxonomy" id="2499688"/>
    <lineage>
        <taxon>Bacteria</taxon>
        <taxon>Bacillati</taxon>
        <taxon>Bacillota</taxon>
        <taxon>Bacilli</taxon>
        <taxon>Bacillales</taxon>
        <taxon>Bacillaceae</taxon>
        <taxon>Niallia</taxon>
    </lineage>
</organism>
<dbReference type="RefSeq" id="WP_127736255.1">
    <property type="nucleotide sequence ID" value="NZ_RZTZ01000001.1"/>
</dbReference>
<evidence type="ECO:0000313" key="3">
    <source>
        <dbReference type="Proteomes" id="UP000288024"/>
    </source>
</evidence>
<evidence type="ECO:0000313" key="2">
    <source>
        <dbReference type="EMBL" id="RVT67678.1"/>
    </source>
</evidence>
<protein>
    <submittedName>
        <fullName evidence="2">Uncharacterized protein</fullName>
    </submittedName>
</protein>
<name>A0A437KHI7_9BACI</name>
<evidence type="ECO:0000256" key="1">
    <source>
        <dbReference type="SAM" id="MobiDB-lite"/>
    </source>
</evidence>
<feature type="region of interest" description="Disordered" evidence="1">
    <location>
        <begin position="140"/>
        <end position="162"/>
    </location>
</feature>
<comment type="caution">
    <text evidence="2">The sequence shown here is derived from an EMBL/GenBank/DDBJ whole genome shotgun (WGS) entry which is preliminary data.</text>
</comment>
<dbReference type="AlphaFoldDB" id="A0A437KHI7"/>